<sequence>MLNTAGVEGRRAADDAVDLVIFLQEELGEIGTILAGDTCGQRDVENHADPSRDYGEGNAFQKYNSTSAMAPHHVDPPTSVCAFV</sequence>
<dbReference type="EMBL" id="RBNI01000880">
    <property type="protein sequence ID" value="RUP51220.1"/>
    <property type="molecule type" value="Genomic_DNA"/>
</dbReference>
<evidence type="ECO:0000313" key="2">
    <source>
        <dbReference type="Proteomes" id="UP000268093"/>
    </source>
</evidence>
<accession>A0A433DK27</accession>
<keyword evidence="2" id="KW-1185">Reference proteome</keyword>
<comment type="caution">
    <text evidence="1">The sequence shown here is derived from an EMBL/GenBank/DDBJ whole genome shotgun (WGS) entry which is preliminary data.</text>
</comment>
<gene>
    <name evidence="1" type="ORF">BC936DRAFT_149370</name>
</gene>
<evidence type="ECO:0000313" key="1">
    <source>
        <dbReference type="EMBL" id="RUP51220.1"/>
    </source>
</evidence>
<reference evidence="1 2" key="1">
    <citation type="journal article" date="2018" name="New Phytol.">
        <title>Phylogenomics of Endogonaceae and evolution of mycorrhizas within Mucoromycota.</title>
        <authorList>
            <person name="Chang Y."/>
            <person name="Desiro A."/>
            <person name="Na H."/>
            <person name="Sandor L."/>
            <person name="Lipzen A."/>
            <person name="Clum A."/>
            <person name="Barry K."/>
            <person name="Grigoriev I.V."/>
            <person name="Martin F.M."/>
            <person name="Stajich J.E."/>
            <person name="Smith M.E."/>
            <person name="Bonito G."/>
            <person name="Spatafora J.W."/>
        </authorList>
    </citation>
    <scope>NUCLEOTIDE SEQUENCE [LARGE SCALE GENOMIC DNA]</scope>
    <source>
        <strain evidence="1 2">GMNB39</strain>
    </source>
</reference>
<protein>
    <submittedName>
        <fullName evidence="1">Uncharacterized protein</fullName>
    </submittedName>
</protein>
<organism evidence="1 2">
    <name type="scientific">Jimgerdemannia flammicorona</name>
    <dbReference type="NCBI Taxonomy" id="994334"/>
    <lineage>
        <taxon>Eukaryota</taxon>
        <taxon>Fungi</taxon>
        <taxon>Fungi incertae sedis</taxon>
        <taxon>Mucoromycota</taxon>
        <taxon>Mucoromycotina</taxon>
        <taxon>Endogonomycetes</taxon>
        <taxon>Endogonales</taxon>
        <taxon>Endogonaceae</taxon>
        <taxon>Jimgerdemannia</taxon>
    </lineage>
</organism>
<dbReference type="Proteomes" id="UP000268093">
    <property type="component" value="Unassembled WGS sequence"/>
</dbReference>
<name>A0A433DK27_9FUNG</name>
<proteinExistence type="predicted"/>